<evidence type="ECO:0000313" key="3">
    <source>
        <dbReference type="Proteomes" id="UP000189933"/>
    </source>
</evidence>
<dbReference type="AlphaFoldDB" id="A0A1T4NTT0"/>
<dbReference type="OrthoDB" id="6195798at2"/>
<dbReference type="Proteomes" id="UP000189933">
    <property type="component" value="Unassembled WGS sequence"/>
</dbReference>
<proteinExistence type="predicted"/>
<gene>
    <name evidence="2" type="ORF">SAMN02745885_01023</name>
</gene>
<dbReference type="InterPro" id="IPR012312">
    <property type="entry name" value="Hemerythrin-like"/>
</dbReference>
<evidence type="ECO:0000259" key="1">
    <source>
        <dbReference type="Pfam" id="PF01814"/>
    </source>
</evidence>
<name>A0A1T4NTT0_9FIRM</name>
<sequence length="134" mass="15556">MAGLVDALKSDHAVILATLNKIKEVGISSKEGRDKLLEVKNLLLHHLQREDRELYPHLRRAAEVDISLRQTLELFAKDMDEISRLAMEFFQKYAQGGAGIEFARDFGRLYATLGERIRREENIIYVRFQQLEKK</sequence>
<feature type="domain" description="Hemerythrin-like" evidence="1">
    <location>
        <begin position="5"/>
        <end position="125"/>
    </location>
</feature>
<evidence type="ECO:0000313" key="2">
    <source>
        <dbReference type="EMBL" id="SJZ82679.1"/>
    </source>
</evidence>
<accession>A0A1T4NTT0</accession>
<dbReference type="EMBL" id="FUXM01000008">
    <property type="protein sequence ID" value="SJZ82679.1"/>
    <property type="molecule type" value="Genomic_DNA"/>
</dbReference>
<protein>
    <submittedName>
        <fullName evidence="2">Hemerythrin HHE cation binding domain-containing protein</fullName>
    </submittedName>
</protein>
<dbReference type="RefSeq" id="WP_078665115.1">
    <property type="nucleotide sequence ID" value="NZ_FUXM01000008.1"/>
</dbReference>
<dbReference type="Pfam" id="PF01814">
    <property type="entry name" value="Hemerythrin"/>
    <property type="match status" value="1"/>
</dbReference>
<keyword evidence="3" id="KW-1185">Reference proteome</keyword>
<reference evidence="3" key="1">
    <citation type="submission" date="2017-02" db="EMBL/GenBank/DDBJ databases">
        <authorList>
            <person name="Varghese N."/>
            <person name="Submissions S."/>
        </authorList>
    </citation>
    <scope>NUCLEOTIDE SEQUENCE [LARGE SCALE GENOMIC DNA]</scope>
    <source>
        <strain evidence="3">DSM 16521</strain>
    </source>
</reference>
<dbReference type="Gene3D" id="1.20.120.520">
    <property type="entry name" value="nmb1532 protein domain like"/>
    <property type="match status" value="1"/>
</dbReference>
<organism evidence="2 3">
    <name type="scientific">Carboxydocella sporoproducens DSM 16521</name>
    <dbReference type="NCBI Taxonomy" id="1121270"/>
    <lineage>
        <taxon>Bacteria</taxon>
        <taxon>Bacillati</taxon>
        <taxon>Bacillota</taxon>
        <taxon>Clostridia</taxon>
        <taxon>Eubacteriales</taxon>
        <taxon>Clostridiales Family XVI. Incertae Sedis</taxon>
        <taxon>Carboxydocella</taxon>
    </lineage>
</organism>